<feature type="transmembrane region" description="Helical" evidence="13">
    <location>
        <begin position="343"/>
        <end position="368"/>
    </location>
</feature>
<dbReference type="Proteomes" id="UP000641741">
    <property type="component" value="Unassembled WGS sequence"/>
</dbReference>
<keyword evidence="10" id="KW-0406">Ion transport</keyword>
<feature type="transmembrane region" description="Helical" evidence="13">
    <location>
        <begin position="157"/>
        <end position="178"/>
    </location>
</feature>
<evidence type="ECO:0000256" key="6">
    <source>
        <dbReference type="ARBA" id="ARBA00022449"/>
    </source>
</evidence>
<evidence type="ECO:0000256" key="9">
    <source>
        <dbReference type="ARBA" id="ARBA00022989"/>
    </source>
</evidence>
<keyword evidence="9 13" id="KW-1133">Transmembrane helix</keyword>
<dbReference type="NCBIfam" id="TIGR00797">
    <property type="entry name" value="matE"/>
    <property type="match status" value="1"/>
</dbReference>
<evidence type="ECO:0000256" key="4">
    <source>
        <dbReference type="ARBA" id="ARBA00020268"/>
    </source>
</evidence>
<reference evidence="14 15" key="1">
    <citation type="submission" date="2020-08" db="EMBL/GenBank/DDBJ databases">
        <title>Genome public.</title>
        <authorList>
            <person name="Liu C."/>
            <person name="Sun Q."/>
        </authorList>
    </citation>
    <scope>NUCLEOTIDE SEQUENCE [LARGE SCALE GENOMIC DNA]</scope>
    <source>
        <strain evidence="14 15">M2</strain>
    </source>
</reference>
<keyword evidence="5" id="KW-0813">Transport</keyword>
<sequence>MFPNSALKKLIWPLVLEQVLAITVGLADTIMVSSCGEAAVSGVSLVDMINVLIINIFAALATGGAVVVAQLLGARDNKRACDAAKQLYLVVTVISLAISALIMAFREPLLRLLFGTISDSVMQSALTYLTVSVFSYPVLAIYNAGAALFRAQGNSRVSMLIAGLINIVNLIGNSIMIFGLKWGVAGAATSSVISRGTAAVVITILLLNPEHTVSLRGGSRFRPDGGLIGRILQIGVPNGLENSLFQLGRVLVVSMIALFGTTQITANALANNLDAVAVIPGQAMSLAIITVIGQCIGAGDEAQCRFMAKKLMKITYAVTALTCITTIALTPLILKVYSVSPEALALGFILITIHNGCAIVLWPASFALPNILRAANDVRYPMLCSIASMVLIRLAAGYLLAVHFGMGAIGIWIAMVGDWMCRAICFAARLISGKWLKYAPGLRVVANRKM</sequence>
<dbReference type="InterPro" id="IPR050222">
    <property type="entry name" value="MATE_MdtK"/>
</dbReference>
<feature type="transmembrane region" description="Helical" evidence="13">
    <location>
        <begin position="86"/>
        <end position="105"/>
    </location>
</feature>
<comment type="similarity">
    <text evidence="3">Belongs to the multi antimicrobial extrusion (MATE) (TC 2.A.66.1) family.</text>
</comment>
<keyword evidence="6" id="KW-0050">Antiport</keyword>
<evidence type="ECO:0000313" key="15">
    <source>
        <dbReference type="Proteomes" id="UP000641741"/>
    </source>
</evidence>
<keyword evidence="11 13" id="KW-0472">Membrane</keyword>
<feature type="transmembrane region" description="Helical" evidence="13">
    <location>
        <begin position="125"/>
        <end position="145"/>
    </location>
</feature>
<evidence type="ECO:0000256" key="13">
    <source>
        <dbReference type="SAM" id="Phobius"/>
    </source>
</evidence>
<dbReference type="InterPro" id="IPR002528">
    <property type="entry name" value="MATE_fam"/>
</dbReference>
<dbReference type="CDD" id="cd13137">
    <property type="entry name" value="MATE_NorM_like"/>
    <property type="match status" value="1"/>
</dbReference>
<evidence type="ECO:0000256" key="8">
    <source>
        <dbReference type="ARBA" id="ARBA00022692"/>
    </source>
</evidence>
<feature type="transmembrane region" description="Helical" evidence="13">
    <location>
        <begin position="314"/>
        <end position="337"/>
    </location>
</feature>
<evidence type="ECO:0000256" key="3">
    <source>
        <dbReference type="ARBA" id="ARBA00010199"/>
    </source>
</evidence>
<accession>A0ABR7GJC6</accession>
<feature type="transmembrane region" description="Helical" evidence="13">
    <location>
        <begin position="184"/>
        <end position="207"/>
    </location>
</feature>
<comment type="subcellular location">
    <subcellularLocation>
        <location evidence="2">Cell membrane</location>
        <topology evidence="2">Multi-pass membrane protein</topology>
    </subcellularLocation>
</comment>
<evidence type="ECO:0000256" key="12">
    <source>
        <dbReference type="ARBA" id="ARBA00031636"/>
    </source>
</evidence>
<keyword evidence="15" id="KW-1185">Reference proteome</keyword>
<dbReference type="InterPro" id="IPR048279">
    <property type="entry name" value="MdtK-like"/>
</dbReference>
<evidence type="ECO:0000256" key="2">
    <source>
        <dbReference type="ARBA" id="ARBA00004651"/>
    </source>
</evidence>
<keyword evidence="8 13" id="KW-0812">Transmembrane</keyword>
<feature type="transmembrane region" description="Helical" evidence="13">
    <location>
        <begin position="250"/>
        <end position="269"/>
    </location>
</feature>
<dbReference type="PIRSF" id="PIRSF006603">
    <property type="entry name" value="DinF"/>
    <property type="match status" value="1"/>
</dbReference>
<evidence type="ECO:0000313" key="14">
    <source>
        <dbReference type="EMBL" id="MBC5694431.1"/>
    </source>
</evidence>
<dbReference type="PANTHER" id="PTHR43298:SF2">
    <property type="entry name" value="FMN_FAD EXPORTER YEEO-RELATED"/>
    <property type="match status" value="1"/>
</dbReference>
<evidence type="ECO:0000256" key="11">
    <source>
        <dbReference type="ARBA" id="ARBA00023136"/>
    </source>
</evidence>
<proteinExistence type="inferred from homology"/>
<evidence type="ECO:0000256" key="5">
    <source>
        <dbReference type="ARBA" id="ARBA00022448"/>
    </source>
</evidence>
<gene>
    <name evidence="14" type="ORF">H8S02_00460</name>
</gene>
<comment type="caution">
    <text evidence="14">The sequence shown here is derived from an EMBL/GenBank/DDBJ whole genome shotgun (WGS) entry which is preliminary data.</text>
</comment>
<keyword evidence="7" id="KW-1003">Cell membrane</keyword>
<evidence type="ECO:0000256" key="7">
    <source>
        <dbReference type="ARBA" id="ARBA00022475"/>
    </source>
</evidence>
<feature type="transmembrane region" description="Helical" evidence="13">
    <location>
        <begin position="275"/>
        <end position="293"/>
    </location>
</feature>
<dbReference type="EMBL" id="JACOPK010000001">
    <property type="protein sequence ID" value="MBC5694431.1"/>
    <property type="molecule type" value="Genomic_DNA"/>
</dbReference>
<protein>
    <recommendedName>
        <fullName evidence="4">Probable multidrug resistance protein NorM</fullName>
    </recommendedName>
    <alternativeName>
        <fullName evidence="12">Multidrug-efflux transporter</fullName>
    </alternativeName>
</protein>
<evidence type="ECO:0000256" key="10">
    <source>
        <dbReference type="ARBA" id="ARBA00023065"/>
    </source>
</evidence>
<dbReference type="Pfam" id="PF01554">
    <property type="entry name" value="MatE"/>
    <property type="match status" value="2"/>
</dbReference>
<feature type="transmembrane region" description="Helical" evidence="13">
    <location>
        <begin position="51"/>
        <end position="74"/>
    </location>
</feature>
<name>A0ABR7GJC6_9FIRM</name>
<organism evidence="14 15">
    <name type="scientific">Agathobaculum hominis</name>
    <dbReference type="NCBI Taxonomy" id="2763014"/>
    <lineage>
        <taxon>Bacteria</taxon>
        <taxon>Bacillati</taxon>
        <taxon>Bacillota</taxon>
        <taxon>Clostridia</taxon>
        <taxon>Eubacteriales</taxon>
        <taxon>Butyricicoccaceae</taxon>
        <taxon>Agathobaculum</taxon>
    </lineage>
</organism>
<dbReference type="PANTHER" id="PTHR43298">
    <property type="entry name" value="MULTIDRUG RESISTANCE PROTEIN NORM-RELATED"/>
    <property type="match status" value="1"/>
</dbReference>
<comment type="function">
    <text evidence="1">Multidrug efflux pump.</text>
</comment>
<evidence type="ECO:0000256" key="1">
    <source>
        <dbReference type="ARBA" id="ARBA00003408"/>
    </source>
</evidence>